<evidence type="ECO:0000259" key="5">
    <source>
        <dbReference type="Pfam" id="PF13439"/>
    </source>
</evidence>
<dbReference type="EMBL" id="BAABJQ010000014">
    <property type="protein sequence ID" value="GAA5190547.1"/>
    <property type="molecule type" value="Genomic_DNA"/>
</dbReference>
<evidence type="ECO:0000313" key="7">
    <source>
        <dbReference type="Proteomes" id="UP001501570"/>
    </source>
</evidence>
<keyword evidence="2" id="KW-0808">Transferase</keyword>
<evidence type="ECO:0000256" key="1">
    <source>
        <dbReference type="ARBA" id="ARBA00022676"/>
    </source>
</evidence>
<evidence type="ECO:0000256" key="3">
    <source>
        <dbReference type="SAM" id="MobiDB-lite"/>
    </source>
</evidence>
<dbReference type="PANTHER" id="PTHR46401">
    <property type="entry name" value="GLYCOSYLTRANSFERASE WBBK-RELATED"/>
    <property type="match status" value="1"/>
</dbReference>
<protein>
    <submittedName>
        <fullName evidence="6">Glycosyltransferase family 4 protein</fullName>
    </submittedName>
</protein>
<organism evidence="6 7">
    <name type="scientific">Rugosimonospora acidiphila</name>
    <dbReference type="NCBI Taxonomy" id="556531"/>
    <lineage>
        <taxon>Bacteria</taxon>
        <taxon>Bacillati</taxon>
        <taxon>Actinomycetota</taxon>
        <taxon>Actinomycetes</taxon>
        <taxon>Micromonosporales</taxon>
        <taxon>Micromonosporaceae</taxon>
        <taxon>Rugosimonospora</taxon>
    </lineage>
</organism>
<sequence>MNGAAEVRASGGPATDSGAADHDRHGTVHVVLPNDIDDPLTPSGGNAYDRRICDGLAASGWAVREHAVPGSWPRPGPREYDQFARVLAALPDGSVVLIDGLIASATPDVLVREARRLSLIVLVHMAFGDEADDLRCREGVALSAATAIIVTSRWARRRLLDLYGLPAERVFVAAPGVDAAPLASGSEAGSTLLCVAAVMPHKGHDLLAEALATVADLPWRCVCVGALHLDPDFVETVKVRSRAYGLDDRLSFTGPRTGDDLDAAYAASDLLVLASRGETYGMVVTEALARGIPVLTTAATGLPEALGRSPDGGLPGMLVGPDDATALAAALRRWLADADLRDRLRRSARDRRGTLSSWAVTSRLVSGVLRDLPMSEVERS</sequence>
<evidence type="ECO:0000313" key="6">
    <source>
        <dbReference type="EMBL" id="GAA5190547.1"/>
    </source>
</evidence>
<keyword evidence="7" id="KW-1185">Reference proteome</keyword>
<dbReference type="Gene3D" id="3.40.50.2000">
    <property type="entry name" value="Glycogen Phosphorylase B"/>
    <property type="match status" value="2"/>
</dbReference>
<dbReference type="CDD" id="cd03801">
    <property type="entry name" value="GT4_PimA-like"/>
    <property type="match status" value="1"/>
</dbReference>
<dbReference type="InterPro" id="IPR001296">
    <property type="entry name" value="Glyco_trans_1"/>
</dbReference>
<gene>
    <name evidence="6" type="ORF">GCM10023322_45940</name>
</gene>
<feature type="domain" description="Glycosyltransferase subfamily 4-like N-terminal" evidence="5">
    <location>
        <begin position="41"/>
        <end position="179"/>
    </location>
</feature>
<dbReference type="SUPFAM" id="SSF53756">
    <property type="entry name" value="UDP-Glycosyltransferase/glycogen phosphorylase"/>
    <property type="match status" value="1"/>
</dbReference>
<dbReference type="Pfam" id="PF00534">
    <property type="entry name" value="Glycos_transf_1"/>
    <property type="match status" value="1"/>
</dbReference>
<feature type="region of interest" description="Disordered" evidence="3">
    <location>
        <begin position="1"/>
        <end position="22"/>
    </location>
</feature>
<name>A0ABP9S578_9ACTN</name>
<reference evidence="7" key="1">
    <citation type="journal article" date="2019" name="Int. J. Syst. Evol. Microbiol.">
        <title>The Global Catalogue of Microorganisms (GCM) 10K type strain sequencing project: providing services to taxonomists for standard genome sequencing and annotation.</title>
        <authorList>
            <consortium name="The Broad Institute Genomics Platform"/>
            <consortium name="The Broad Institute Genome Sequencing Center for Infectious Disease"/>
            <person name="Wu L."/>
            <person name="Ma J."/>
        </authorList>
    </citation>
    <scope>NUCLEOTIDE SEQUENCE [LARGE SCALE GENOMIC DNA]</scope>
    <source>
        <strain evidence="7">JCM 18304</strain>
    </source>
</reference>
<accession>A0ABP9S578</accession>
<dbReference type="Proteomes" id="UP001501570">
    <property type="component" value="Unassembled WGS sequence"/>
</dbReference>
<keyword evidence="1" id="KW-0328">Glycosyltransferase</keyword>
<dbReference type="PANTHER" id="PTHR46401:SF2">
    <property type="entry name" value="GLYCOSYLTRANSFERASE WBBK-RELATED"/>
    <property type="match status" value="1"/>
</dbReference>
<evidence type="ECO:0000259" key="4">
    <source>
        <dbReference type="Pfam" id="PF00534"/>
    </source>
</evidence>
<comment type="caution">
    <text evidence="6">The sequence shown here is derived from an EMBL/GenBank/DDBJ whole genome shotgun (WGS) entry which is preliminary data.</text>
</comment>
<feature type="domain" description="Glycosyl transferase family 1" evidence="4">
    <location>
        <begin position="191"/>
        <end position="350"/>
    </location>
</feature>
<proteinExistence type="predicted"/>
<dbReference type="Pfam" id="PF13439">
    <property type="entry name" value="Glyco_transf_4"/>
    <property type="match status" value="1"/>
</dbReference>
<evidence type="ECO:0000256" key="2">
    <source>
        <dbReference type="ARBA" id="ARBA00022679"/>
    </source>
</evidence>
<dbReference type="InterPro" id="IPR028098">
    <property type="entry name" value="Glyco_trans_4-like_N"/>
</dbReference>